<reference evidence="9 10" key="1">
    <citation type="submission" date="2024-09" db="EMBL/GenBank/DDBJ databases">
        <authorList>
            <person name="Sun Q."/>
            <person name="Mori K."/>
        </authorList>
    </citation>
    <scope>NUCLEOTIDE SEQUENCE [LARGE SCALE GENOMIC DNA]</scope>
    <source>
        <strain evidence="9 10">CECT 8064</strain>
    </source>
</reference>
<evidence type="ECO:0000256" key="6">
    <source>
        <dbReference type="ARBA" id="ARBA00023136"/>
    </source>
</evidence>
<feature type="transmembrane region" description="Helical" evidence="7">
    <location>
        <begin position="38"/>
        <end position="58"/>
    </location>
</feature>
<proteinExistence type="predicted"/>
<keyword evidence="3 7" id="KW-1133">Transmembrane helix</keyword>
<evidence type="ECO:0000256" key="7">
    <source>
        <dbReference type="SAM" id="Phobius"/>
    </source>
</evidence>
<gene>
    <name evidence="9" type="ORF">ACFFUV_04060</name>
</gene>
<comment type="caution">
    <text evidence="9">The sequence shown here is derived from an EMBL/GenBank/DDBJ whole genome shotgun (WGS) entry which is preliminary data.</text>
</comment>
<evidence type="ECO:0000259" key="8">
    <source>
        <dbReference type="Pfam" id="PF04116"/>
    </source>
</evidence>
<comment type="subcellular location">
    <subcellularLocation>
        <location evidence="1">Endomembrane system</location>
        <topology evidence="1">Multi-pass membrane protein</topology>
    </subcellularLocation>
</comment>
<name>A0ABV5HIS8_9VIBR</name>
<evidence type="ECO:0000256" key="2">
    <source>
        <dbReference type="ARBA" id="ARBA00022692"/>
    </source>
</evidence>
<evidence type="ECO:0000256" key="5">
    <source>
        <dbReference type="ARBA" id="ARBA00023098"/>
    </source>
</evidence>
<dbReference type="GO" id="GO:0016491">
    <property type="term" value="F:oxidoreductase activity"/>
    <property type="evidence" value="ECO:0007669"/>
    <property type="project" value="UniProtKB-KW"/>
</dbReference>
<evidence type="ECO:0000313" key="10">
    <source>
        <dbReference type="Proteomes" id="UP001589645"/>
    </source>
</evidence>
<evidence type="ECO:0000256" key="4">
    <source>
        <dbReference type="ARBA" id="ARBA00023002"/>
    </source>
</evidence>
<dbReference type="InterPro" id="IPR006694">
    <property type="entry name" value="Fatty_acid_hydroxylase"/>
</dbReference>
<dbReference type="RefSeq" id="WP_390191831.1">
    <property type="nucleotide sequence ID" value="NZ_JBHMEP010000001.1"/>
</dbReference>
<keyword evidence="10" id="KW-1185">Reference proteome</keyword>
<protein>
    <submittedName>
        <fullName evidence="9">Sterol desaturase family protein</fullName>
        <ecNumber evidence="9">1.-.-.-</ecNumber>
    </submittedName>
</protein>
<dbReference type="Pfam" id="PF04116">
    <property type="entry name" value="FA_hydroxylase"/>
    <property type="match status" value="1"/>
</dbReference>
<dbReference type="PANTHER" id="PTHR21624">
    <property type="entry name" value="STEROL DESATURASE-RELATED PROTEIN"/>
    <property type="match status" value="1"/>
</dbReference>
<evidence type="ECO:0000256" key="3">
    <source>
        <dbReference type="ARBA" id="ARBA00022989"/>
    </source>
</evidence>
<dbReference type="EMBL" id="JBHMEP010000001">
    <property type="protein sequence ID" value="MFB9134141.1"/>
    <property type="molecule type" value="Genomic_DNA"/>
</dbReference>
<dbReference type="EC" id="1.-.-.-" evidence="9"/>
<keyword evidence="5" id="KW-0443">Lipid metabolism</keyword>
<keyword evidence="6 7" id="KW-0472">Membrane</keyword>
<accession>A0ABV5HIS8</accession>
<dbReference type="PANTHER" id="PTHR21624:SF1">
    <property type="entry name" value="ALKYLGLYCEROL MONOOXYGENASE"/>
    <property type="match status" value="1"/>
</dbReference>
<feature type="transmembrane region" description="Helical" evidence="7">
    <location>
        <begin position="131"/>
        <end position="155"/>
    </location>
</feature>
<dbReference type="Proteomes" id="UP001589645">
    <property type="component" value="Unassembled WGS sequence"/>
</dbReference>
<keyword evidence="2 7" id="KW-0812">Transmembrane</keyword>
<feature type="domain" description="Fatty acid hydroxylase" evidence="8">
    <location>
        <begin position="78"/>
        <end position="214"/>
    </location>
</feature>
<evidence type="ECO:0000313" key="9">
    <source>
        <dbReference type="EMBL" id="MFB9134141.1"/>
    </source>
</evidence>
<sequence>MFVGVFIVCAMWEFYAPRRALSLTRWLRWTNNLGLVGFNTLSVMLFMPLVAVDVAMLIEQSNLGLMHWLGLPLWLNIFIAVVILDLAIYGQHVLFHFVPWLWRLHRVHHADQDIDVTTGVRFHVLEIVLSLFYKITLVAVLGVSVWGVIVFEILLNASAMFNHSNGRLSNSWDAALRRYIVTPDMHRVHHSTRPQETHSNFGFCLSIWDRFFHTYVAQPKCGHQDMQIGLPIFRVPREQRVDYMLTQPFRRPKG</sequence>
<feature type="transmembrane region" description="Helical" evidence="7">
    <location>
        <begin position="65"/>
        <end position="89"/>
    </location>
</feature>
<keyword evidence="4 9" id="KW-0560">Oxidoreductase</keyword>
<evidence type="ECO:0000256" key="1">
    <source>
        <dbReference type="ARBA" id="ARBA00004127"/>
    </source>
</evidence>
<dbReference type="InterPro" id="IPR051689">
    <property type="entry name" value="Sterol_desaturase/TMEM195"/>
</dbReference>
<organism evidence="9 10">
    <name type="scientific">Vibrio olivae</name>
    <dbReference type="NCBI Taxonomy" id="1243002"/>
    <lineage>
        <taxon>Bacteria</taxon>
        <taxon>Pseudomonadati</taxon>
        <taxon>Pseudomonadota</taxon>
        <taxon>Gammaproteobacteria</taxon>
        <taxon>Vibrionales</taxon>
        <taxon>Vibrionaceae</taxon>
        <taxon>Vibrio</taxon>
    </lineage>
</organism>